<accession>A0AA86UYH6</accession>
<dbReference type="EMBL" id="CATOUU010001060">
    <property type="protein sequence ID" value="CAI9969506.1"/>
    <property type="molecule type" value="Genomic_DNA"/>
</dbReference>
<dbReference type="AlphaFoldDB" id="A0AA86UYH6"/>
<evidence type="ECO:0000313" key="4">
    <source>
        <dbReference type="Proteomes" id="UP001642409"/>
    </source>
</evidence>
<feature type="domain" description="Cystatin" evidence="1">
    <location>
        <begin position="33"/>
        <end position="72"/>
    </location>
</feature>
<sequence>MSCGHNCKCGGNQPQPNTELDEMVVAGLVQKLAEKGKHFVKVTKKSTQVVSGLMYSLELELQEGKAFVKLWAKADRTFELVEYKDL</sequence>
<organism evidence="2">
    <name type="scientific">Hexamita inflata</name>
    <dbReference type="NCBI Taxonomy" id="28002"/>
    <lineage>
        <taxon>Eukaryota</taxon>
        <taxon>Metamonada</taxon>
        <taxon>Diplomonadida</taxon>
        <taxon>Hexamitidae</taxon>
        <taxon>Hexamitinae</taxon>
        <taxon>Hexamita</taxon>
    </lineage>
</organism>
<proteinExistence type="predicted"/>
<gene>
    <name evidence="2" type="ORF">HINF_LOCUS57151</name>
    <name evidence="3" type="ORF">HINF_LOCUS67054</name>
</gene>
<dbReference type="InterPro" id="IPR046350">
    <property type="entry name" value="Cystatin_sf"/>
</dbReference>
<dbReference type="Proteomes" id="UP001642409">
    <property type="component" value="Unassembled WGS sequence"/>
</dbReference>
<dbReference type="GO" id="GO:0004869">
    <property type="term" value="F:cysteine-type endopeptidase inhibitor activity"/>
    <property type="evidence" value="ECO:0007669"/>
    <property type="project" value="InterPro"/>
</dbReference>
<protein>
    <submittedName>
        <fullName evidence="2">Cystatin domain</fullName>
    </submittedName>
    <submittedName>
        <fullName evidence="3">Cystatin_domain</fullName>
    </submittedName>
</protein>
<dbReference type="Pfam" id="PF00031">
    <property type="entry name" value="Cystatin"/>
    <property type="match status" value="1"/>
</dbReference>
<dbReference type="InterPro" id="IPR018073">
    <property type="entry name" value="Prot_inh_cystat_CS"/>
</dbReference>
<dbReference type="Gene3D" id="3.10.450.10">
    <property type="match status" value="1"/>
</dbReference>
<keyword evidence="4" id="KW-1185">Reference proteome</keyword>
<dbReference type="PROSITE" id="PS00287">
    <property type="entry name" value="CYSTATIN"/>
    <property type="match status" value="1"/>
</dbReference>
<comment type="caution">
    <text evidence="2">The sequence shown here is derived from an EMBL/GenBank/DDBJ whole genome shotgun (WGS) entry which is preliminary data.</text>
</comment>
<dbReference type="EMBL" id="CAXDID020000459">
    <property type="protein sequence ID" value="CAL6093571.1"/>
    <property type="molecule type" value="Genomic_DNA"/>
</dbReference>
<dbReference type="SUPFAM" id="SSF54403">
    <property type="entry name" value="Cystatin/monellin"/>
    <property type="match status" value="1"/>
</dbReference>
<name>A0AA86UYH6_9EUKA</name>
<evidence type="ECO:0000259" key="1">
    <source>
        <dbReference type="Pfam" id="PF00031"/>
    </source>
</evidence>
<reference evidence="3 4" key="2">
    <citation type="submission" date="2024-07" db="EMBL/GenBank/DDBJ databases">
        <authorList>
            <person name="Akdeniz Z."/>
        </authorList>
    </citation>
    <scope>NUCLEOTIDE SEQUENCE [LARGE SCALE GENOMIC DNA]</scope>
</reference>
<evidence type="ECO:0000313" key="3">
    <source>
        <dbReference type="EMBL" id="CAL6093571.1"/>
    </source>
</evidence>
<evidence type="ECO:0000313" key="2">
    <source>
        <dbReference type="EMBL" id="CAI9969506.1"/>
    </source>
</evidence>
<dbReference type="InterPro" id="IPR000010">
    <property type="entry name" value="Cystatin_dom"/>
</dbReference>
<reference evidence="2" key="1">
    <citation type="submission" date="2023-06" db="EMBL/GenBank/DDBJ databases">
        <authorList>
            <person name="Kurt Z."/>
        </authorList>
    </citation>
    <scope>NUCLEOTIDE SEQUENCE</scope>
</reference>